<evidence type="ECO:0000259" key="1">
    <source>
        <dbReference type="PROSITE" id="PS50404"/>
    </source>
</evidence>
<dbReference type="InterPro" id="IPR054416">
    <property type="entry name" value="GST_UstS-like_C"/>
</dbReference>
<dbReference type="InterPro" id="IPR036282">
    <property type="entry name" value="Glutathione-S-Trfase_C_sf"/>
</dbReference>
<dbReference type="InterPro" id="IPR036249">
    <property type="entry name" value="Thioredoxin-like_sf"/>
</dbReference>
<dbReference type="SUPFAM" id="SSF52833">
    <property type="entry name" value="Thioredoxin-like"/>
    <property type="match status" value="1"/>
</dbReference>
<dbReference type="Gene3D" id="1.20.1050.10">
    <property type="match status" value="1"/>
</dbReference>
<dbReference type="SUPFAM" id="SSF47616">
    <property type="entry name" value="GST C-terminal domain-like"/>
    <property type="match status" value="1"/>
</dbReference>
<organism evidence="2 3">
    <name type="scientific">Conidiobolus coronatus (strain ATCC 28846 / CBS 209.66 / NRRL 28638)</name>
    <name type="common">Delacroixia coronata</name>
    <dbReference type="NCBI Taxonomy" id="796925"/>
    <lineage>
        <taxon>Eukaryota</taxon>
        <taxon>Fungi</taxon>
        <taxon>Fungi incertae sedis</taxon>
        <taxon>Zoopagomycota</taxon>
        <taxon>Entomophthoromycotina</taxon>
        <taxon>Entomophthoromycetes</taxon>
        <taxon>Entomophthorales</taxon>
        <taxon>Ancylistaceae</taxon>
        <taxon>Conidiobolus</taxon>
    </lineage>
</organism>
<feature type="non-terminal residue" evidence="2">
    <location>
        <position position="1"/>
    </location>
</feature>
<keyword evidence="3" id="KW-1185">Reference proteome</keyword>
<accession>A0A137P1P1</accession>
<dbReference type="Pfam" id="PF22041">
    <property type="entry name" value="GST_C_7"/>
    <property type="match status" value="1"/>
</dbReference>
<dbReference type="AlphaFoldDB" id="A0A137P1P1"/>
<dbReference type="Gene3D" id="3.40.30.10">
    <property type="entry name" value="Glutaredoxin"/>
    <property type="match status" value="1"/>
</dbReference>
<dbReference type="Proteomes" id="UP000070444">
    <property type="component" value="Unassembled WGS sequence"/>
</dbReference>
<gene>
    <name evidence="2" type="ORF">CONCODRAFT_79592</name>
</gene>
<evidence type="ECO:0000313" key="3">
    <source>
        <dbReference type="Proteomes" id="UP000070444"/>
    </source>
</evidence>
<dbReference type="InterPro" id="IPR004045">
    <property type="entry name" value="Glutathione_S-Trfase_N"/>
</dbReference>
<dbReference type="OrthoDB" id="4951845at2759"/>
<sequence length="213" mass="24536">GIKFDRVKLDLVDVGPTIKKLSNGKWDKVPTIEFSNGDIVYDSQNIANYLDIQYPSKPLKGNIPEITEFANNFQHTFGALAFKLVILNTLYSLDIKSQNQMRKSRELEFGQTLEQFNSNGEATYNQIISNLQPLNEFLKYNEFIEGEEPKYCDIIVASNFQWIKILNYGLHKRLLRDLDPVVGAWFSKMERLFDGFLKGLPIVEGREFISSKL</sequence>
<evidence type="ECO:0000313" key="2">
    <source>
        <dbReference type="EMBL" id="KXN68932.1"/>
    </source>
</evidence>
<name>A0A137P1P1_CONC2</name>
<reference evidence="2 3" key="1">
    <citation type="journal article" date="2015" name="Genome Biol. Evol.">
        <title>Phylogenomic analyses indicate that early fungi evolved digesting cell walls of algal ancestors of land plants.</title>
        <authorList>
            <person name="Chang Y."/>
            <person name="Wang S."/>
            <person name="Sekimoto S."/>
            <person name="Aerts A.L."/>
            <person name="Choi C."/>
            <person name="Clum A."/>
            <person name="LaButti K.M."/>
            <person name="Lindquist E.A."/>
            <person name="Yee Ngan C."/>
            <person name="Ohm R.A."/>
            <person name="Salamov A.A."/>
            <person name="Grigoriev I.V."/>
            <person name="Spatafora J.W."/>
            <person name="Berbee M.L."/>
        </authorList>
    </citation>
    <scope>NUCLEOTIDE SEQUENCE [LARGE SCALE GENOMIC DNA]</scope>
    <source>
        <strain evidence="2 3">NRRL 28638</strain>
    </source>
</reference>
<dbReference type="PROSITE" id="PS50404">
    <property type="entry name" value="GST_NTER"/>
    <property type="match status" value="1"/>
</dbReference>
<protein>
    <recommendedName>
        <fullName evidence="1">GST N-terminal domain-containing protein</fullName>
    </recommendedName>
</protein>
<feature type="domain" description="GST N-terminal" evidence="1">
    <location>
        <begin position="1"/>
        <end position="58"/>
    </location>
</feature>
<proteinExistence type="predicted"/>
<dbReference type="EMBL" id="KQ964555">
    <property type="protein sequence ID" value="KXN68932.1"/>
    <property type="molecule type" value="Genomic_DNA"/>
</dbReference>